<keyword evidence="2" id="KW-1185">Reference proteome</keyword>
<protein>
    <submittedName>
        <fullName evidence="1">Uncharacterized protein</fullName>
    </submittedName>
</protein>
<evidence type="ECO:0000313" key="2">
    <source>
        <dbReference type="Proteomes" id="UP000324705"/>
    </source>
</evidence>
<proteinExistence type="predicted"/>
<organism evidence="1 2">
    <name type="scientific">Triticum turgidum subsp. durum</name>
    <name type="common">Durum wheat</name>
    <name type="synonym">Triticum durum</name>
    <dbReference type="NCBI Taxonomy" id="4567"/>
    <lineage>
        <taxon>Eukaryota</taxon>
        <taxon>Viridiplantae</taxon>
        <taxon>Streptophyta</taxon>
        <taxon>Embryophyta</taxon>
        <taxon>Tracheophyta</taxon>
        <taxon>Spermatophyta</taxon>
        <taxon>Magnoliopsida</taxon>
        <taxon>Liliopsida</taxon>
        <taxon>Poales</taxon>
        <taxon>Poaceae</taxon>
        <taxon>BOP clade</taxon>
        <taxon>Pooideae</taxon>
        <taxon>Triticodae</taxon>
        <taxon>Triticeae</taxon>
        <taxon>Triticinae</taxon>
        <taxon>Triticum</taxon>
    </lineage>
</organism>
<accession>A0A9R0T4C0</accession>
<dbReference type="Gramene" id="TRITD4Bv1G123690.1">
    <property type="protein sequence ID" value="TRITD4Bv1G123690.1"/>
    <property type="gene ID" value="TRITD4Bv1G123690"/>
</dbReference>
<sequence>MDPYPPENRLGALVVCSGTLPSHAAEEAPRAADDAFSGLPETQQVWPTVGWRHAQHGRRLIQERPPAAEQPVTGARVDGLWHCPHQWRSLAYAAVLQGGGRGGPHRRLQCVPHPNWQSDLQPPHQLHPRHLPSEDLYGDADPSSRCLKFSFVDLALTSPRCLAILPHCCHRIRRLMRRRCCREWNRRRSCRGRDRWWYPSCVGRYVFASLCYTWYCVRMYVVRQVNLFHGGESAAL</sequence>
<gene>
    <name evidence="1" type="ORF">TRITD_4Bv1G123690</name>
</gene>
<dbReference type="EMBL" id="LT934118">
    <property type="protein sequence ID" value="VAI06959.1"/>
    <property type="molecule type" value="Genomic_DNA"/>
</dbReference>
<dbReference type="AlphaFoldDB" id="A0A9R0T4C0"/>
<name>A0A9R0T4C0_TRITD</name>
<reference evidence="1 2" key="1">
    <citation type="submission" date="2017-09" db="EMBL/GenBank/DDBJ databases">
        <authorList>
            <consortium name="International Durum Wheat Genome Sequencing Consortium (IDWGSC)"/>
            <person name="Milanesi L."/>
        </authorList>
    </citation>
    <scope>NUCLEOTIDE SEQUENCE [LARGE SCALE GENOMIC DNA]</scope>
    <source>
        <strain evidence="2">cv. Svevo</strain>
    </source>
</reference>
<dbReference type="Proteomes" id="UP000324705">
    <property type="component" value="Chromosome 4B"/>
</dbReference>
<evidence type="ECO:0000313" key="1">
    <source>
        <dbReference type="EMBL" id="VAI06959.1"/>
    </source>
</evidence>